<proteinExistence type="predicted"/>
<comment type="caution">
    <text evidence="2">The sequence shown here is derived from an EMBL/GenBank/DDBJ whole genome shotgun (WGS) entry which is preliminary data.</text>
</comment>
<sequence>MGSITPILLICLLPIMLALPTTNLDNVESLTSKKEKALSKKHYSLIFQESLGGLPKMYYLVYFNNPVIYMHVVTRLFKCMSMTMFLGNVCIYSCIFDCTAPPSIYIDSAALNIRKLLGDVINSQADNRESWKRYVNSRPLLVKPTKRSPTDFMVTGSYFEKRNDRLLSNDKESTDKLALLLKKLTERVDELKKSGYGTTSQPLSLTTASLAESIAKEKDLLYITLSNINYDIHNLLSLLDKERLSTNSNSGTQGKAILDYYNKLQDTM</sequence>
<evidence type="ECO:0000313" key="2">
    <source>
        <dbReference type="EMBL" id="KAF6025930.1"/>
    </source>
</evidence>
<feature type="signal peptide" evidence="1">
    <location>
        <begin position="1"/>
        <end position="18"/>
    </location>
</feature>
<evidence type="ECO:0000313" key="3">
    <source>
        <dbReference type="Proteomes" id="UP000593567"/>
    </source>
</evidence>
<keyword evidence="1" id="KW-0732">Signal</keyword>
<organism evidence="2 3">
    <name type="scientific">Bugula neritina</name>
    <name type="common">Brown bryozoan</name>
    <name type="synonym">Sertularia neritina</name>
    <dbReference type="NCBI Taxonomy" id="10212"/>
    <lineage>
        <taxon>Eukaryota</taxon>
        <taxon>Metazoa</taxon>
        <taxon>Spiralia</taxon>
        <taxon>Lophotrochozoa</taxon>
        <taxon>Bryozoa</taxon>
        <taxon>Gymnolaemata</taxon>
        <taxon>Cheilostomatida</taxon>
        <taxon>Flustrina</taxon>
        <taxon>Buguloidea</taxon>
        <taxon>Bugulidae</taxon>
        <taxon>Bugula</taxon>
    </lineage>
</organism>
<keyword evidence="3" id="KW-1185">Reference proteome</keyword>
<gene>
    <name evidence="2" type="ORF">EB796_015762</name>
</gene>
<protein>
    <submittedName>
        <fullName evidence="2">Uncharacterized protein</fullName>
    </submittedName>
</protein>
<dbReference type="Proteomes" id="UP000593567">
    <property type="component" value="Unassembled WGS sequence"/>
</dbReference>
<dbReference type="AlphaFoldDB" id="A0A7J7JI21"/>
<accession>A0A7J7JI21</accession>
<feature type="chain" id="PRO_5029484969" evidence="1">
    <location>
        <begin position="19"/>
        <end position="268"/>
    </location>
</feature>
<evidence type="ECO:0000256" key="1">
    <source>
        <dbReference type="SAM" id="SignalP"/>
    </source>
</evidence>
<name>A0A7J7JI21_BUGNE</name>
<reference evidence="2" key="1">
    <citation type="submission" date="2020-06" db="EMBL/GenBank/DDBJ databases">
        <title>Draft genome of Bugula neritina, a colonial animal packing powerful symbionts and potential medicines.</title>
        <authorList>
            <person name="Rayko M."/>
        </authorList>
    </citation>
    <scope>NUCLEOTIDE SEQUENCE [LARGE SCALE GENOMIC DNA]</scope>
    <source>
        <strain evidence="2">Kwan_BN1</strain>
    </source>
</reference>
<dbReference type="EMBL" id="VXIV02002392">
    <property type="protein sequence ID" value="KAF6025930.1"/>
    <property type="molecule type" value="Genomic_DNA"/>
</dbReference>